<dbReference type="AlphaFoldDB" id="F1TH33"/>
<organism evidence="1 2">
    <name type="scientific">Ruminiclostridium papyrosolvens DSM 2782</name>
    <dbReference type="NCBI Taxonomy" id="588581"/>
    <lineage>
        <taxon>Bacteria</taxon>
        <taxon>Bacillati</taxon>
        <taxon>Bacillota</taxon>
        <taxon>Clostridia</taxon>
        <taxon>Eubacteriales</taxon>
        <taxon>Oscillospiraceae</taxon>
        <taxon>Ruminiclostridium</taxon>
    </lineage>
</organism>
<sequence>MEWESEHDLQLDLADYLRKCGFMTFTEVAVPGCENGRVDVVAIKPHMYASKDLRAYEVKLTKQSFYADVSKNKWYKYRGVFHRVYFAIPEGLLRKSDIPDEAGLIVRNDNGWHVVKAPKFHNPEELNINSVLALLYHGYEENKVMRRLKDRISAEENLSLSKKAHSIGHEIARRLDSTKESQIEKWCMELWDLFGKFGFEVPEKIVTCDRFSSERVHLPSIYEIENLLSGTKNLMHDLAAIKAIGKYLENLQYPEESENDTSWYSRKNNRTKALELIG</sequence>
<dbReference type="EMBL" id="ACXX02000015">
    <property type="protein sequence ID" value="EGD46273.1"/>
    <property type="molecule type" value="Genomic_DNA"/>
</dbReference>
<name>F1TH33_9FIRM</name>
<reference evidence="1" key="2">
    <citation type="submission" date="2011-01" db="EMBL/GenBank/DDBJ databases">
        <title>The Non-contiguous Finished genome of Clostridium papyrosolvens.</title>
        <authorList>
            <person name="Lucas S."/>
            <person name="Copeland A."/>
            <person name="Lapidus A."/>
            <person name="Cheng J.-F."/>
            <person name="Goodwin L."/>
            <person name="Pitluck S."/>
            <person name="Misra M."/>
            <person name="Chertkov O."/>
            <person name="Detter J.C."/>
            <person name="Han C."/>
            <person name="Tapia R."/>
            <person name="Land M."/>
            <person name="Hauser L."/>
            <person name="Kyrpides N."/>
            <person name="Ivanova N."/>
            <person name="Pagani I."/>
            <person name="Mouttaki H."/>
            <person name="He Z."/>
            <person name="Zhou J."/>
            <person name="Hemme C.L."/>
            <person name="Woyke T."/>
        </authorList>
    </citation>
    <scope>NUCLEOTIDE SEQUENCE [LARGE SCALE GENOMIC DNA]</scope>
    <source>
        <strain evidence="1">DSM 2782</strain>
    </source>
</reference>
<protein>
    <recommendedName>
        <fullName evidence="3">MmcB family DNA repair protein</fullName>
    </recommendedName>
</protein>
<comment type="caution">
    <text evidence="1">The sequence shown here is derived from an EMBL/GenBank/DDBJ whole genome shotgun (WGS) entry which is preliminary data.</text>
</comment>
<dbReference type="InterPro" id="IPR009394">
    <property type="entry name" value="MmcB-like"/>
</dbReference>
<keyword evidence="2" id="KW-1185">Reference proteome</keyword>
<dbReference type="Pfam" id="PF06319">
    <property type="entry name" value="MmcB-like"/>
    <property type="match status" value="1"/>
</dbReference>
<dbReference type="STRING" id="588581.Cpap_0885"/>
<gene>
    <name evidence="1" type="ORF">Cpap_0885</name>
</gene>
<dbReference type="Proteomes" id="UP000003860">
    <property type="component" value="Unassembled WGS sequence"/>
</dbReference>
<dbReference type="eggNOG" id="COG5321">
    <property type="taxonomic scope" value="Bacteria"/>
</dbReference>
<proteinExistence type="predicted"/>
<reference evidence="1" key="1">
    <citation type="submission" date="2009-07" db="EMBL/GenBank/DDBJ databases">
        <authorList>
            <consortium name="US DOE Joint Genome Institute (JGI-PGF)"/>
            <person name="Lucas S."/>
            <person name="Copeland A."/>
            <person name="Lapidus A."/>
            <person name="Glavina del Rio T."/>
            <person name="Tice H."/>
            <person name="Bruce D."/>
            <person name="Goodwin L."/>
            <person name="Pitluck S."/>
            <person name="Larimer F."/>
            <person name="Land M.L."/>
            <person name="Mouttaki H."/>
            <person name="He Z."/>
            <person name="Zhou J."/>
            <person name="Hemme C.L."/>
        </authorList>
    </citation>
    <scope>NUCLEOTIDE SEQUENCE [LARGE SCALE GENOMIC DNA]</scope>
    <source>
        <strain evidence="1">DSM 2782</strain>
    </source>
</reference>
<evidence type="ECO:0000313" key="2">
    <source>
        <dbReference type="Proteomes" id="UP000003860"/>
    </source>
</evidence>
<evidence type="ECO:0000313" key="1">
    <source>
        <dbReference type="EMBL" id="EGD46273.1"/>
    </source>
</evidence>
<accession>F1TH33</accession>
<evidence type="ECO:0008006" key="3">
    <source>
        <dbReference type="Google" id="ProtNLM"/>
    </source>
</evidence>